<feature type="binding site" evidence="5">
    <location>
        <position position="151"/>
    </location>
    <ligand>
        <name>S-adenosyl-L-methionine</name>
        <dbReference type="ChEBI" id="CHEBI:59789"/>
    </ligand>
</feature>
<dbReference type="PANTHER" id="PTHR18895:SF74">
    <property type="entry name" value="MTRF1L RELEASE FACTOR GLUTAMINE METHYLTRANSFERASE"/>
    <property type="match status" value="1"/>
</dbReference>
<feature type="domain" description="Methyltransferase small" evidence="6">
    <location>
        <begin position="119"/>
        <end position="202"/>
    </location>
</feature>
<dbReference type="InterPro" id="IPR019874">
    <property type="entry name" value="RF_methyltr_PrmC"/>
</dbReference>
<name>A0A2W0HH26_9BACI</name>
<proteinExistence type="inferred from homology"/>
<feature type="binding site" evidence="5">
    <location>
        <begin position="124"/>
        <end position="128"/>
    </location>
    <ligand>
        <name>S-adenosyl-L-methionine</name>
        <dbReference type="ChEBI" id="CHEBI:59789"/>
    </ligand>
</feature>
<keyword evidence="1 5" id="KW-0489">Methyltransferase</keyword>
<evidence type="ECO:0000259" key="7">
    <source>
        <dbReference type="Pfam" id="PF17827"/>
    </source>
</evidence>
<dbReference type="Pfam" id="PF17827">
    <property type="entry name" value="PrmC_N"/>
    <property type="match status" value="1"/>
</dbReference>
<dbReference type="OrthoDB" id="9800643at2"/>
<dbReference type="NCBIfam" id="TIGR03534">
    <property type="entry name" value="RF_mod_PrmC"/>
    <property type="match status" value="1"/>
</dbReference>
<dbReference type="InterPro" id="IPR040758">
    <property type="entry name" value="PrmC_N"/>
</dbReference>
<evidence type="ECO:0000259" key="6">
    <source>
        <dbReference type="Pfam" id="PF05175"/>
    </source>
</evidence>
<dbReference type="InterPro" id="IPR050320">
    <property type="entry name" value="N5-glutamine_MTase"/>
</dbReference>
<dbReference type="Gene3D" id="3.40.50.150">
    <property type="entry name" value="Vaccinia Virus protein VP39"/>
    <property type="match status" value="1"/>
</dbReference>
<feature type="binding site" evidence="5">
    <location>
        <position position="195"/>
    </location>
    <ligand>
        <name>S-adenosyl-L-methionine</name>
        <dbReference type="ChEBI" id="CHEBI:59789"/>
    </ligand>
</feature>
<feature type="binding site" evidence="5">
    <location>
        <begin position="195"/>
        <end position="198"/>
    </location>
    <ligand>
        <name>substrate</name>
    </ligand>
</feature>
<evidence type="ECO:0000313" key="9">
    <source>
        <dbReference type="Proteomes" id="UP000248066"/>
    </source>
</evidence>
<gene>
    <name evidence="5 8" type="primary">prmC</name>
    <name evidence="8" type="ORF">CR205_17170</name>
</gene>
<keyword evidence="9" id="KW-1185">Reference proteome</keyword>
<dbReference type="PANTHER" id="PTHR18895">
    <property type="entry name" value="HEMK METHYLTRANSFERASE"/>
    <property type="match status" value="1"/>
</dbReference>
<dbReference type="Pfam" id="PF05175">
    <property type="entry name" value="MTS"/>
    <property type="match status" value="1"/>
</dbReference>
<evidence type="ECO:0000313" key="8">
    <source>
        <dbReference type="EMBL" id="PYZ96099.1"/>
    </source>
</evidence>
<dbReference type="GO" id="GO:0032259">
    <property type="term" value="P:methylation"/>
    <property type="evidence" value="ECO:0007669"/>
    <property type="project" value="UniProtKB-KW"/>
</dbReference>
<dbReference type="EC" id="2.1.1.297" evidence="5"/>
<comment type="caution">
    <text evidence="5">Lacks conserved residue(s) required for the propagation of feature annotation.</text>
</comment>
<organism evidence="8 9">
    <name type="scientific">Alteribacter lacisalsi</name>
    <dbReference type="NCBI Taxonomy" id="2045244"/>
    <lineage>
        <taxon>Bacteria</taxon>
        <taxon>Bacillati</taxon>
        <taxon>Bacillota</taxon>
        <taxon>Bacilli</taxon>
        <taxon>Bacillales</taxon>
        <taxon>Bacillaceae</taxon>
        <taxon>Alteribacter</taxon>
    </lineage>
</organism>
<dbReference type="GO" id="GO:0102559">
    <property type="term" value="F:peptide chain release factor N(5)-glutamine methyltransferase activity"/>
    <property type="evidence" value="ECO:0007669"/>
    <property type="project" value="UniProtKB-EC"/>
</dbReference>
<dbReference type="SUPFAM" id="SSF53335">
    <property type="entry name" value="S-adenosyl-L-methionine-dependent methyltransferases"/>
    <property type="match status" value="1"/>
</dbReference>
<dbReference type="InterPro" id="IPR004556">
    <property type="entry name" value="HemK-like"/>
</dbReference>
<evidence type="ECO:0000256" key="4">
    <source>
        <dbReference type="ARBA" id="ARBA00048391"/>
    </source>
</evidence>
<feature type="domain" description="Release factor glutamine methyltransferase N-terminal" evidence="7">
    <location>
        <begin position="7"/>
        <end position="75"/>
    </location>
</feature>
<comment type="similarity">
    <text evidence="5">Belongs to the protein N5-glutamine methyltransferase family. PrmC subfamily.</text>
</comment>
<comment type="caution">
    <text evidence="8">The sequence shown here is derived from an EMBL/GenBank/DDBJ whole genome shotgun (WGS) entry which is preliminary data.</text>
</comment>
<dbReference type="Proteomes" id="UP000248066">
    <property type="component" value="Unassembled WGS sequence"/>
</dbReference>
<comment type="function">
    <text evidence="5">Methylates the class 1 translation termination release factors RF1/PrfA and RF2/PrfB on the glutamine residue of the universally conserved GGQ motif.</text>
</comment>
<dbReference type="AlphaFoldDB" id="A0A2W0HH26"/>
<dbReference type="InterPro" id="IPR007848">
    <property type="entry name" value="Small_mtfrase_dom"/>
</dbReference>
<protein>
    <recommendedName>
        <fullName evidence="5">Release factor glutamine methyltransferase</fullName>
        <shortName evidence="5">RF MTase</shortName>
        <ecNumber evidence="5">2.1.1.297</ecNumber>
    </recommendedName>
    <alternativeName>
        <fullName evidence="5">N5-glutamine methyltransferase PrmC</fullName>
    </alternativeName>
    <alternativeName>
        <fullName evidence="5">Protein-(glutamine-N5) MTase PrmC</fullName>
    </alternativeName>
    <alternativeName>
        <fullName evidence="5">Protein-glutamine N-methyltransferase PrmC</fullName>
    </alternativeName>
</protein>
<dbReference type="InterPro" id="IPR029063">
    <property type="entry name" value="SAM-dependent_MTases_sf"/>
</dbReference>
<dbReference type="RefSeq" id="WP_110521374.1">
    <property type="nucleotide sequence ID" value="NZ_PDOF01000003.1"/>
</dbReference>
<accession>A0A2W0HH26</accession>
<dbReference type="Gene3D" id="1.10.8.10">
    <property type="entry name" value="DNA helicase RuvA subunit, C-terminal domain"/>
    <property type="match status" value="1"/>
</dbReference>
<evidence type="ECO:0000256" key="5">
    <source>
        <dbReference type="HAMAP-Rule" id="MF_02126"/>
    </source>
</evidence>
<comment type="catalytic activity">
    <reaction evidence="4 5">
        <text>L-glutaminyl-[peptide chain release factor] + S-adenosyl-L-methionine = N(5)-methyl-L-glutaminyl-[peptide chain release factor] + S-adenosyl-L-homocysteine + H(+)</text>
        <dbReference type="Rhea" id="RHEA:42896"/>
        <dbReference type="Rhea" id="RHEA-COMP:10271"/>
        <dbReference type="Rhea" id="RHEA-COMP:10272"/>
        <dbReference type="ChEBI" id="CHEBI:15378"/>
        <dbReference type="ChEBI" id="CHEBI:30011"/>
        <dbReference type="ChEBI" id="CHEBI:57856"/>
        <dbReference type="ChEBI" id="CHEBI:59789"/>
        <dbReference type="ChEBI" id="CHEBI:61891"/>
        <dbReference type="EC" id="2.1.1.297"/>
    </reaction>
</comment>
<keyword evidence="2 5" id="KW-0808">Transferase</keyword>
<dbReference type="GO" id="GO:0003676">
    <property type="term" value="F:nucleic acid binding"/>
    <property type="evidence" value="ECO:0007669"/>
    <property type="project" value="InterPro"/>
</dbReference>
<evidence type="ECO:0000256" key="3">
    <source>
        <dbReference type="ARBA" id="ARBA00022691"/>
    </source>
</evidence>
<evidence type="ECO:0000256" key="1">
    <source>
        <dbReference type="ARBA" id="ARBA00022603"/>
    </source>
</evidence>
<reference evidence="8 9" key="1">
    <citation type="submission" date="2017-10" db="EMBL/GenBank/DDBJ databases">
        <title>Bacillus sp. nov., a halophilic bacterium isolated from a Yangshapao Lake.</title>
        <authorList>
            <person name="Wang H."/>
        </authorList>
    </citation>
    <scope>NUCLEOTIDE SEQUENCE [LARGE SCALE GENOMIC DNA]</scope>
    <source>
        <strain evidence="8 9">YSP-3</strain>
    </source>
</reference>
<dbReference type="PROSITE" id="PS00092">
    <property type="entry name" value="N6_MTASE"/>
    <property type="match status" value="1"/>
</dbReference>
<dbReference type="NCBIfam" id="TIGR00536">
    <property type="entry name" value="hemK_fam"/>
    <property type="match status" value="1"/>
</dbReference>
<dbReference type="EMBL" id="PDOF01000003">
    <property type="protein sequence ID" value="PYZ96099.1"/>
    <property type="molecule type" value="Genomic_DNA"/>
</dbReference>
<sequence length="292" mass="32496">MSVRLFEALQRASSFLEKQNVEPGVAEVLLSHHTGWSRSRWLAELQTEMEAASFEAFWNDVERAGKGEPVQHITGVEQFYGREFRVSADVLIPRPETEELVEGVLREIDARYPDDRPLRIVDVGTGSGIIAVSLAKELAGRRGAVRVDAVDISPAALETARLNAQLLKVDVTFHLGDLLEPVIADGEPVDVVVSNPPYIPDCERENLAVNVREYDPAAALFGGEDGLVLYRRLADQLPDVLREDGFAAFEIGFDQGETVPSLVQAAFGPEWRGRVEVQQDLNRNDRMLFVYR</sequence>
<dbReference type="InterPro" id="IPR002052">
    <property type="entry name" value="DNA_methylase_N6_adenine_CS"/>
</dbReference>
<dbReference type="CDD" id="cd02440">
    <property type="entry name" value="AdoMet_MTases"/>
    <property type="match status" value="1"/>
</dbReference>
<dbReference type="HAMAP" id="MF_02126">
    <property type="entry name" value="RF_methyltr_PrmC"/>
    <property type="match status" value="1"/>
</dbReference>
<evidence type="ECO:0000256" key="2">
    <source>
        <dbReference type="ARBA" id="ARBA00022679"/>
    </source>
</evidence>
<keyword evidence="3 5" id="KW-0949">S-adenosyl-L-methionine</keyword>